<feature type="domain" description="NB-ARC" evidence="1">
    <location>
        <begin position="397"/>
        <end position="462"/>
    </location>
</feature>
<name>A0AAD6CDL6_9EURO</name>
<gene>
    <name evidence="3" type="ORF">N7458_002893</name>
</gene>
<comment type="caution">
    <text evidence="3">The sequence shown here is derived from an EMBL/GenBank/DDBJ whole genome shotgun (WGS) entry which is preliminary data.</text>
</comment>
<dbReference type="PANTHER" id="PTHR35205:SF1">
    <property type="entry name" value="ZU5 DOMAIN-CONTAINING PROTEIN"/>
    <property type="match status" value="1"/>
</dbReference>
<dbReference type="InterPro" id="IPR056681">
    <property type="entry name" value="DUF7779"/>
</dbReference>
<dbReference type="GO" id="GO:0072330">
    <property type="term" value="P:monocarboxylic acid biosynthetic process"/>
    <property type="evidence" value="ECO:0007669"/>
    <property type="project" value="UniProtKB-ARBA"/>
</dbReference>
<dbReference type="SUPFAM" id="SSF53474">
    <property type="entry name" value="alpha/beta-Hydrolases"/>
    <property type="match status" value="1"/>
</dbReference>
<dbReference type="RefSeq" id="XP_056770383.1">
    <property type="nucleotide sequence ID" value="XM_056906276.1"/>
</dbReference>
<dbReference type="SUPFAM" id="SSF48452">
    <property type="entry name" value="TPR-like"/>
    <property type="match status" value="1"/>
</dbReference>
<evidence type="ECO:0008006" key="5">
    <source>
        <dbReference type="Google" id="ProtNLM"/>
    </source>
</evidence>
<dbReference type="Pfam" id="PF25000">
    <property type="entry name" value="DUF7779"/>
    <property type="match status" value="1"/>
</dbReference>
<dbReference type="Pfam" id="PF13424">
    <property type="entry name" value="TPR_12"/>
    <property type="match status" value="1"/>
</dbReference>
<feature type="domain" description="DUF7779" evidence="2">
    <location>
        <begin position="638"/>
        <end position="726"/>
    </location>
</feature>
<dbReference type="AlphaFoldDB" id="A0AAD6CDL6"/>
<dbReference type="InterPro" id="IPR002182">
    <property type="entry name" value="NB-ARC"/>
</dbReference>
<evidence type="ECO:0000259" key="2">
    <source>
        <dbReference type="Pfam" id="PF25000"/>
    </source>
</evidence>
<dbReference type="Gene3D" id="3.40.50.300">
    <property type="entry name" value="P-loop containing nucleotide triphosphate hydrolases"/>
    <property type="match status" value="1"/>
</dbReference>
<evidence type="ECO:0000313" key="4">
    <source>
        <dbReference type="Proteomes" id="UP001213681"/>
    </source>
</evidence>
<evidence type="ECO:0000313" key="3">
    <source>
        <dbReference type="EMBL" id="KAJ5461341.1"/>
    </source>
</evidence>
<dbReference type="Pfam" id="PF00931">
    <property type="entry name" value="NB-ARC"/>
    <property type="match status" value="1"/>
</dbReference>
<organism evidence="3 4">
    <name type="scientific">Penicillium daleae</name>
    <dbReference type="NCBI Taxonomy" id="63821"/>
    <lineage>
        <taxon>Eukaryota</taxon>
        <taxon>Fungi</taxon>
        <taxon>Dikarya</taxon>
        <taxon>Ascomycota</taxon>
        <taxon>Pezizomycotina</taxon>
        <taxon>Eurotiomycetes</taxon>
        <taxon>Eurotiomycetidae</taxon>
        <taxon>Eurotiales</taxon>
        <taxon>Aspergillaceae</taxon>
        <taxon>Penicillium</taxon>
    </lineage>
</organism>
<proteinExistence type="predicted"/>
<dbReference type="GeneID" id="81596519"/>
<dbReference type="GO" id="GO:0043531">
    <property type="term" value="F:ADP binding"/>
    <property type="evidence" value="ECO:0007669"/>
    <property type="project" value="InterPro"/>
</dbReference>
<dbReference type="PANTHER" id="PTHR35205">
    <property type="entry name" value="NB-ARC AND TPR DOMAIN PROTEIN"/>
    <property type="match status" value="1"/>
</dbReference>
<dbReference type="InterPro" id="IPR029058">
    <property type="entry name" value="AB_hydrolase_fold"/>
</dbReference>
<protein>
    <recommendedName>
        <fullName evidence="5">NB-ARC domain-containing protein</fullName>
    </recommendedName>
</protein>
<dbReference type="Gene3D" id="1.25.40.10">
    <property type="entry name" value="Tetratricopeptide repeat domain"/>
    <property type="match status" value="1"/>
</dbReference>
<dbReference type="InterPro" id="IPR027417">
    <property type="entry name" value="P-loop_NTPase"/>
</dbReference>
<dbReference type="InterPro" id="IPR011990">
    <property type="entry name" value="TPR-like_helical_dom_sf"/>
</dbReference>
<reference evidence="3" key="2">
    <citation type="journal article" date="2023" name="IMA Fungus">
        <title>Comparative genomic study of the Penicillium genus elucidates a diverse pangenome and 15 lateral gene transfer events.</title>
        <authorList>
            <person name="Petersen C."/>
            <person name="Sorensen T."/>
            <person name="Nielsen M.R."/>
            <person name="Sondergaard T.E."/>
            <person name="Sorensen J.L."/>
            <person name="Fitzpatrick D.A."/>
            <person name="Frisvad J.C."/>
            <person name="Nielsen K.L."/>
        </authorList>
    </citation>
    <scope>NUCLEOTIDE SEQUENCE</scope>
    <source>
        <strain evidence="3">IBT 16125</strain>
    </source>
</reference>
<accession>A0AAD6CDL6</accession>
<dbReference type="Proteomes" id="UP001213681">
    <property type="component" value="Unassembled WGS sequence"/>
</dbReference>
<dbReference type="SUPFAM" id="SSF52540">
    <property type="entry name" value="P-loop containing nucleoside triphosphate hydrolases"/>
    <property type="match status" value="1"/>
</dbReference>
<reference evidence="3" key="1">
    <citation type="submission" date="2022-12" db="EMBL/GenBank/DDBJ databases">
        <authorList>
            <person name="Petersen C."/>
        </authorList>
    </citation>
    <scope>NUCLEOTIDE SEQUENCE</scope>
    <source>
        <strain evidence="3">IBT 16125</strain>
    </source>
</reference>
<dbReference type="EMBL" id="JAPVEA010000002">
    <property type="protein sequence ID" value="KAJ5461341.1"/>
    <property type="molecule type" value="Genomic_DNA"/>
</dbReference>
<keyword evidence="4" id="KW-1185">Reference proteome</keyword>
<evidence type="ECO:0000259" key="1">
    <source>
        <dbReference type="Pfam" id="PF00931"/>
    </source>
</evidence>
<sequence length="1041" mass="117084">MSDPLAQEPYEANLIRLYKGPKNRKGRYVLNVILVPEARSDVGLDWAANNGEPWPSTFFKSVTEHIQIFEFAYNADLRSRFSWTTFLDLGSSFVDCITASNEQLDESAFVIVGHGLGGLIVKQVLVLLEDRLYNPALARLNDLLFGIILLGTPHPKHGESADKMDALLSSIQPLHKKRLEKIREEFAAACALSLKFDGLATGRPVWILSESKPTKYSSQGIFKAKSKVIVDAASSATALGTDRAFQLEVNANHQTICKLWPNMPLLDHIRETLRSSLTNFEVSSALMSDDLTNSRRARRLFGSVTTGTALAKSVSGETSEITRNRSPAIATAGSKDITTYDVISNPSDAGPVSFLPGVKLPCHMLGPPTQDCFGRDRVLGLLAEHLLPSKKDAQRASELRSFAICGPGGVGKTTIAKAFIDKHKQDFDAIFWVGSETEGKLSSAFNSIAAALGLLEPVDFGNSVISRNRLLDWLSNPLKQSRGTEETEDLPPSLESMANWLLVFDNADDLVTLTEYWPINGVGSLLITSRDPLAKRHMYSGDGIDLEGFDSENAAAFLQHLAKGKFELNHNDIVRLANRIQGLPVLLVAITSMMEALELSAQEFLEYYEERQFQSDIYKLKIEESDKGLQRSFFDILAFENFDVQALRLLEMLSLLDPDSIPEFLLLPQKEDIELPDQYPRTKTTYEAARNYLQRRSLISRNMDKQELTIHRVIQESVRARMSDKDLHDTLQGAINLVTLAWSPTSGRWDYVMDRWSQCGIIFPHIEALRDEFLKFPDELFGRDERLKVAKLLIEAGWYHFEKGNIEEIIPFIDPTFNLIENDDEERAQTLGDAHFCLSSAYLWLRDIEKQHFHAEKCWELRKVLAPNGVDDLPPLGVSHPLCIAYDETARYYYDRRELETGLAITANSVKMNEIHEAGRGEPHEIAIGTYIGTWPRYTSALALYLLNRLDEAEAMIMSLYRKHEKFYGLLNTRIFKTGVSLSALSLIRAAQGRWDESFDLAQKTLQQYKQTIGDNHFYTASAQVKVGEHYTRLGDLGQAW</sequence>
<dbReference type="GO" id="GO:0017000">
    <property type="term" value="P:antibiotic biosynthetic process"/>
    <property type="evidence" value="ECO:0007669"/>
    <property type="project" value="UniProtKB-ARBA"/>
</dbReference>